<evidence type="ECO:0000313" key="14">
    <source>
        <dbReference type="EMBL" id="CAG7693762.1"/>
    </source>
</evidence>
<keyword evidence="11" id="KW-1133">Transmembrane helix</keyword>
<dbReference type="GO" id="GO:0043235">
    <property type="term" value="C:receptor complex"/>
    <property type="evidence" value="ECO:0007669"/>
    <property type="project" value="TreeGrafter"/>
</dbReference>
<dbReference type="GO" id="GO:0051130">
    <property type="term" value="P:positive regulation of cellular component organization"/>
    <property type="evidence" value="ECO:0007669"/>
    <property type="project" value="UniProtKB-ARBA"/>
</dbReference>
<evidence type="ECO:0000256" key="11">
    <source>
        <dbReference type="SAM" id="Phobius"/>
    </source>
</evidence>
<dbReference type="PROSITE" id="PS50835">
    <property type="entry name" value="IG_LIKE"/>
    <property type="match status" value="1"/>
</dbReference>
<dbReference type="GO" id="GO:0012505">
    <property type="term" value="C:endomembrane system"/>
    <property type="evidence" value="ECO:0007669"/>
    <property type="project" value="UniProtKB-SubCell"/>
</dbReference>
<accession>A0A8J2JSN2</accession>
<dbReference type="InterPro" id="IPR007110">
    <property type="entry name" value="Ig-like_dom"/>
</dbReference>
<evidence type="ECO:0000256" key="10">
    <source>
        <dbReference type="PROSITE-ProRule" id="PRU10141"/>
    </source>
</evidence>
<keyword evidence="15" id="KW-1185">Reference proteome</keyword>
<evidence type="ECO:0000256" key="5">
    <source>
        <dbReference type="ARBA" id="ARBA00022777"/>
    </source>
</evidence>
<dbReference type="Pfam" id="PF07714">
    <property type="entry name" value="PK_Tyr_Ser-Thr"/>
    <property type="match status" value="1"/>
</dbReference>
<comment type="catalytic activity">
    <reaction evidence="9">
        <text>L-tyrosyl-[protein] + ATP = O-phospho-L-tyrosyl-[protein] + ADP + H(+)</text>
        <dbReference type="Rhea" id="RHEA:10596"/>
        <dbReference type="Rhea" id="RHEA-COMP:10136"/>
        <dbReference type="Rhea" id="RHEA-COMP:20101"/>
        <dbReference type="ChEBI" id="CHEBI:15378"/>
        <dbReference type="ChEBI" id="CHEBI:30616"/>
        <dbReference type="ChEBI" id="CHEBI:46858"/>
        <dbReference type="ChEBI" id="CHEBI:61978"/>
        <dbReference type="ChEBI" id="CHEBI:456216"/>
        <dbReference type="EC" id="2.7.10.1"/>
    </reaction>
</comment>
<evidence type="ECO:0000256" key="6">
    <source>
        <dbReference type="ARBA" id="ARBA00022840"/>
    </source>
</evidence>
<gene>
    <name evidence="14" type="ORF">AFUS01_LOCUS3791</name>
</gene>
<dbReference type="InterPro" id="IPR050122">
    <property type="entry name" value="RTK"/>
</dbReference>
<evidence type="ECO:0000259" key="13">
    <source>
        <dbReference type="PROSITE" id="PS50835"/>
    </source>
</evidence>
<dbReference type="GO" id="GO:0050793">
    <property type="term" value="P:regulation of developmental process"/>
    <property type="evidence" value="ECO:0007669"/>
    <property type="project" value="UniProtKB-ARBA"/>
</dbReference>
<dbReference type="InterPro" id="IPR008266">
    <property type="entry name" value="Tyr_kinase_AS"/>
</dbReference>
<dbReference type="InterPro" id="IPR000719">
    <property type="entry name" value="Prot_kinase_dom"/>
</dbReference>
<proteinExistence type="predicted"/>
<dbReference type="PROSITE" id="PS00107">
    <property type="entry name" value="PROTEIN_KINASE_ATP"/>
    <property type="match status" value="1"/>
</dbReference>
<feature type="domain" description="Ig-like" evidence="13">
    <location>
        <begin position="126"/>
        <end position="198"/>
    </location>
</feature>
<comment type="caution">
    <text evidence="14">The sequence shown here is derived from an EMBL/GenBank/DDBJ whole genome shotgun (WGS) entry which is preliminary data.</text>
</comment>
<name>A0A8J2JSN2_9HEXA</name>
<keyword evidence="4 10" id="KW-0547">Nucleotide-binding</keyword>
<evidence type="ECO:0000256" key="1">
    <source>
        <dbReference type="ARBA" id="ARBA00004167"/>
    </source>
</evidence>
<sequence>MVDNSGGPEGLNQKWSLLDRDQSNADRYFLLGNNDENNEFYENQEVIFKCRISAFIMTPPAIWYVKYRNGTLKEEFIDNDWPNGISHFTKNVTHETEQVICSASIWFKNEWWNISAPIKIRYSQAPYFDEEACTKSEETFALNTKRLIRCKAYGSPSPGVYWQRNGKDITNISTGESIFQFKKMKQSDEGEYICVAVNYLGQKSWKLLLDVDSGSDNPSIYIGAASATVVALCIALTIYIHFFKKKKGGLSKTEIAEFMEGTVSSSYEAQSDVYKALTGVIPYDEQFEISQNRFQIDKTYILGSGAYGIVYKGLLDGKPVAVKTVKEHADTSYLKSLLAELKVMIYLEDHGNLVKLLGAYTKKLYKGKVYVFVDYCPLGCLEKFLRTNRGTACLEEAPIYSKIGLVANTQSTITVKDLYNWSIQIAQGMAYLSKKKVIHGDLAARNVLLTESRVAKITDFGLSRRLYDYAEYVRKKEERLPWRWLALESLKELSFSTRSDIWSYGVTLWEIFSLAETPYSGAVFGIPFVTQIENGLRLPPTQFASSELYNAVMMACWNGSPDLRPSFTEISKILRHLSTTVKSPTTYLPNNILYTRVLSNLNT</sequence>
<dbReference type="PROSITE" id="PS00109">
    <property type="entry name" value="PROTEIN_KINASE_TYR"/>
    <property type="match status" value="1"/>
</dbReference>
<keyword evidence="6 10" id="KW-0067">ATP-binding</keyword>
<dbReference type="Proteomes" id="UP000708208">
    <property type="component" value="Unassembled WGS sequence"/>
</dbReference>
<keyword evidence="11" id="KW-0812">Transmembrane</keyword>
<evidence type="ECO:0000256" key="2">
    <source>
        <dbReference type="ARBA" id="ARBA00004308"/>
    </source>
</evidence>
<evidence type="ECO:0000256" key="4">
    <source>
        <dbReference type="ARBA" id="ARBA00022741"/>
    </source>
</evidence>
<dbReference type="SMART" id="SM00408">
    <property type="entry name" value="IGc2"/>
    <property type="match status" value="1"/>
</dbReference>
<dbReference type="AlphaFoldDB" id="A0A8J2JSN2"/>
<keyword evidence="5" id="KW-0418">Kinase</keyword>
<dbReference type="OrthoDB" id="5979328at2759"/>
<dbReference type="PROSITE" id="PS50011">
    <property type="entry name" value="PROTEIN_KINASE_DOM"/>
    <property type="match status" value="1"/>
</dbReference>
<keyword evidence="3" id="KW-0808">Transferase</keyword>
<dbReference type="PANTHER" id="PTHR24416">
    <property type="entry name" value="TYROSINE-PROTEIN KINASE RECEPTOR"/>
    <property type="match status" value="1"/>
</dbReference>
<organism evidence="14 15">
    <name type="scientific">Allacma fusca</name>
    <dbReference type="NCBI Taxonomy" id="39272"/>
    <lineage>
        <taxon>Eukaryota</taxon>
        <taxon>Metazoa</taxon>
        <taxon>Ecdysozoa</taxon>
        <taxon>Arthropoda</taxon>
        <taxon>Hexapoda</taxon>
        <taxon>Collembola</taxon>
        <taxon>Symphypleona</taxon>
        <taxon>Sminthuridae</taxon>
        <taxon>Allacma</taxon>
    </lineage>
</organism>
<reference evidence="14" key="1">
    <citation type="submission" date="2021-06" db="EMBL/GenBank/DDBJ databases">
        <authorList>
            <person name="Hodson N. C."/>
            <person name="Mongue J. A."/>
            <person name="Jaron S. K."/>
        </authorList>
    </citation>
    <scope>NUCLEOTIDE SEQUENCE</scope>
</reference>
<evidence type="ECO:0000256" key="7">
    <source>
        <dbReference type="ARBA" id="ARBA00023136"/>
    </source>
</evidence>
<dbReference type="GO" id="GO:0004714">
    <property type="term" value="F:transmembrane receptor protein tyrosine kinase activity"/>
    <property type="evidence" value="ECO:0007669"/>
    <property type="project" value="UniProtKB-EC"/>
</dbReference>
<comment type="subcellular location">
    <subcellularLocation>
        <location evidence="2">Endomembrane system</location>
    </subcellularLocation>
    <subcellularLocation>
        <location evidence="1">Membrane</location>
        <topology evidence="1">Single-pass membrane protein</topology>
    </subcellularLocation>
</comment>
<keyword evidence="8" id="KW-0829">Tyrosine-protein kinase</keyword>
<evidence type="ECO:0000256" key="8">
    <source>
        <dbReference type="ARBA" id="ARBA00023137"/>
    </source>
</evidence>
<dbReference type="CDD" id="cd00192">
    <property type="entry name" value="PTKc"/>
    <property type="match status" value="1"/>
</dbReference>
<evidence type="ECO:0000259" key="12">
    <source>
        <dbReference type="PROSITE" id="PS50011"/>
    </source>
</evidence>
<protein>
    <recommendedName>
        <fullName evidence="16">Receptor protein-tyrosine kinase</fullName>
    </recommendedName>
</protein>
<feature type="transmembrane region" description="Helical" evidence="11">
    <location>
        <begin position="220"/>
        <end position="242"/>
    </location>
</feature>
<evidence type="ECO:0008006" key="16">
    <source>
        <dbReference type="Google" id="ProtNLM"/>
    </source>
</evidence>
<feature type="binding site" evidence="10">
    <location>
        <position position="323"/>
    </location>
    <ligand>
        <name>ATP</name>
        <dbReference type="ChEBI" id="CHEBI:30616"/>
    </ligand>
</feature>
<dbReference type="GO" id="GO:0005524">
    <property type="term" value="F:ATP binding"/>
    <property type="evidence" value="ECO:0007669"/>
    <property type="project" value="UniProtKB-UniRule"/>
</dbReference>
<dbReference type="InterPro" id="IPR017441">
    <property type="entry name" value="Protein_kinase_ATP_BS"/>
</dbReference>
<dbReference type="Pfam" id="PF13927">
    <property type="entry name" value="Ig_3"/>
    <property type="match status" value="1"/>
</dbReference>
<dbReference type="GO" id="GO:0030182">
    <property type="term" value="P:neuron differentiation"/>
    <property type="evidence" value="ECO:0007669"/>
    <property type="project" value="UniProtKB-ARBA"/>
</dbReference>
<dbReference type="GO" id="GO:0048468">
    <property type="term" value="P:cell development"/>
    <property type="evidence" value="ECO:0007669"/>
    <property type="project" value="UniProtKB-ARBA"/>
</dbReference>
<evidence type="ECO:0000313" key="15">
    <source>
        <dbReference type="Proteomes" id="UP000708208"/>
    </source>
</evidence>
<dbReference type="GO" id="GO:0007169">
    <property type="term" value="P:cell surface receptor protein tyrosine kinase signaling pathway"/>
    <property type="evidence" value="ECO:0007669"/>
    <property type="project" value="TreeGrafter"/>
</dbReference>
<keyword evidence="7 11" id="KW-0472">Membrane</keyword>
<dbReference type="PANTHER" id="PTHR24416:SF600">
    <property type="entry name" value="PDGF- AND VEGF-RECEPTOR RELATED, ISOFORM J"/>
    <property type="match status" value="1"/>
</dbReference>
<dbReference type="InterPro" id="IPR003598">
    <property type="entry name" value="Ig_sub2"/>
</dbReference>
<dbReference type="InterPro" id="IPR001245">
    <property type="entry name" value="Ser-Thr/Tyr_kinase_cat_dom"/>
</dbReference>
<dbReference type="FunFam" id="1.10.510.10:FF:001512">
    <property type="entry name" value="Receptor tyrosine-protein kinase erbB-2"/>
    <property type="match status" value="1"/>
</dbReference>
<evidence type="ECO:0000256" key="9">
    <source>
        <dbReference type="ARBA" id="ARBA00051243"/>
    </source>
</evidence>
<evidence type="ECO:0000256" key="3">
    <source>
        <dbReference type="ARBA" id="ARBA00022679"/>
    </source>
</evidence>
<feature type="domain" description="Protein kinase" evidence="12">
    <location>
        <begin position="296"/>
        <end position="579"/>
    </location>
</feature>
<dbReference type="GO" id="GO:0005886">
    <property type="term" value="C:plasma membrane"/>
    <property type="evidence" value="ECO:0007669"/>
    <property type="project" value="TreeGrafter"/>
</dbReference>
<dbReference type="EMBL" id="CAJVCH010023005">
    <property type="protein sequence ID" value="CAG7693762.1"/>
    <property type="molecule type" value="Genomic_DNA"/>
</dbReference>